<accession>A0A9N7VJR2</accession>
<organism evidence="2 3">
    <name type="scientific">Pleuronectes platessa</name>
    <name type="common">European plaice</name>
    <dbReference type="NCBI Taxonomy" id="8262"/>
    <lineage>
        <taxon>Eukaryota</taxon>
        <taxon>Metazoa</taxon>
        <taxon>Chordata</taxon>
        <taxon>Craniata</taxon>
        <taxon>Vertebrata</taxon>
        <taxon>Euteleostomi</taxon>
        <taxon>Actinopterygii</taxon>
        <taxon>Neopterygii</taxon>
        <taxon>Teleostei</taxon>
        <taxon>Neoteleostei</taxon>
        <taxon>Acanthomorphata</taxon>
        <taxon>Carangaria</taxon>
        <taxon>Pleuronectiformes</taxon>
        <taxon>Pleuronectoidei</taxon>
        <taxon>Pleuronectidae</taxon>
        <taxon>Pleuronectes</taxon>
    </lineage>
</organism>
<dbReference type="GO" id="GO:0003743">
    <property type="term" value="F:translation initiation factor activity"/>
    <property type="evidence" value="ECO:0007669"/>
    <property type="project" value="TreeGrafter"/>
</dbReference>
<dbReference type="Proteomes" id="UP001153269">
    <property type="component" value="Unassembled WGS sequence"/>
</dbReference>
<dbReference type="Gene3D" id="1.25.40.180">
    <property type="match status" value="2"/>
</dbReference>
<evidence type="ECO:0000313" key="3">
    <source>
        <dbReference type="Proteomes" id="UP001153269"/>
    </source>
</evidence>
<evidence type="ECO:0000259" key="1">
    <source>
        <dbReference type="SMART" id="SM00543"/>
    </source>
</evidence>
<dbReference type="EMBL" id="CADEAL010004060">
    <property type="protein sequence ID" value="CAB1450612.1"/>
    <property type="molecule type" value="Genomic_DNA"/>
</dbReference>
<evidence type="ECO:0000313" key="2">
    <source>
        <dbReference type="EMBL" id="CAB1450612.1"/>
    </source>
</evidence>
<dbReference type="AlphaFoldDB" id="A0A9N7VJR2"/>
<comment type="caution">
    <text evidence="2">The sequence shown here is derived from an EMBL/GenBank/DDBJ whole genome shotgun (WGS) entry which is preliminary data.</text>
</comment>
<dbReference type="InterPro" id="IPR016024">
    <property type="entry name" value="ARM-type_fold"/>
</dbReference>
<dbReference type="GO" id="GO:0016281">
    <property type="term" value="C:eukaryotic translation initiation factor 4F complex"/>
    <property type="evidence" value="ECO:0007669"/>
    <property type="project" value="TreeGrafter"/>
</dbReference>
<dbReference type="Pfam" id="PF02854">
    <property type="entry name" value="MIF4G"/>
    <property type="match status" value="1"/>
</dbReference>
<name>A0A9N7VJR2_PLEPL</name>
<keyword evidence="3" id="KW-1185">Reference proteome</keyword>
<reference evidence="2" key="1">
    <citation type="submission" date="2020-03" db="EMBL/GenBank/DDBJ databases">
        <authorList>
            <person name="Weist P."/>
        </authorList>
    </citation>
    <scope>NUCLEOTIDE SEQUENCE</scope>
</reference>
<dbReference type="SMART" id="SM00543">
    <property type="entry name" value="MIF4G"/>
    <property type="match status" value="1"/>
</dbReference>
<sequence>MEEKKTMPLMFLLDLDEKKPAMSVLPVRALLRSKTGSTQAEPEQPHRQVKRLRFVVSVLSELTPEPLQDSITQLKTLHLSTEESLKEVVNLTFEKAMVRPNDSLPKWLLTLTGKSKSHPQLIQQLLSTSKLCLSSTAMQIVTASCNDLNGKKETTLSRSVSTIQLMGELYRTYILSQAVMHSCIKGLINKQDAESLESLCELFKVIGQDLEVVTAIWVMNSYYNQMEVMAKEEKMSPRISLMLKKKKVILRNETL</sequence>
<dbReference type="GO" id="GO:0003729">
    <property type="term" value="F:mRNA binding"/>
    <property type="evidence" value="ECO:0007669"/>
    <property type="project" value="TreeGrafter"/>
</dbReference>
<dbReference type="PANTHER" id="PTHR23253">
    <property type="entry name" value="EUKARYOTIC TRANSLATION INITIATION FACTOR 4 GAMMA"/>
    <property type="match status" value="1"/>
</dbReference>
<dbReference type="InterPro" id="IPR003890">
    <property type="entry name" value="MIF4G-like_typ-3"/>
</dbReference>
<protein>
    <recommendedName>
        <fullName evidence="1">MIF4G domain-containing protein</fullName>
    </recommendedName>
</protein>
<proteinExistence type="predicted"/>
<gene>
    <name evidence="2" type="ORF">PLEPLA_LOCUS38304</name>
</gene>
<dbReference type="SUPFAM" id="SSF48371">
    <property type="entry name" value="ARM repeat"/>
    <property type="match status" value="1"/>
</dbReference>
<feature type="domain" description="MIF4G" evidence="1">
    <location>
        <begin position="52"/>
        <end position="253"/>
    </location>
</feature>
<dbReference type="PANTHER" id="PTHR23253:SF78">
    <property type="entry name" value="EUKARYOTIC TRANSLATION INITIATION FACTOR 4G1, ISOFORM B-RELATED"/>
    <property type="match status" value="1"/>
</dbReference>